<evidence type="ECO:0000313" key="3">
    <source>
        <dbReference type="Proteomes" id="UP000054466"/>
    </source>
</evidence>
<reference evidence="2 3" key="1">
    <citation type="submission" date="2015-01" db="EMBL/GenBank/DDBJ databases">
        <title>The Genome Sequence of Cladophialophora immunda CBS83496.</title>
        <authorList>
            <consortium name="The Broad Institute Genomics Platform"/>
            <person name="Cuomo C."/>
            <person name="de Hoog S."/>
            <person name="Gorbushina A."/>
            <person name="Stielow B."/>
            <person name="Teixiera M."/>
            <person name="Abouelleil A."/>
            <person name="Chapman S.B."/>
            <person name="Priest M."/>
            <person name="Young S.K."/>
            <person name="Wortman J."/>
            <person name="Nusbaum C."/>
            <person name="Birren B."/>
        </authorList>
    </citation>
    <scope>NUCLEOTIDE SEQUENCE [LARGE SCALE GENOMIC DNA]</scope>
    <source>
        <strain evidence="2 3">CBS 83496</strain>
    </source>
</reference>
<dbReference type="VEuPathDB" id="FungiDB:PV07_03229"/>
<feature type="transmembrane region" description="Helical" evidence="1">
    <location>
        <begin position="35"/>
        <end position="54"/>
    </location>
</feature>
<feature type="transmembrane region" description="Helical" evidence="1">
    <location>
        <begin position="85"/>
        <end position="107"/>
    </location>
</feature>
<dbReference type="HOGENOM" id="CLU_054818_0_0_1"/>
<gene>
    <name evidence="2" type="ORF">PV07_03229</name>
</gene>
<dbReference type="STRING" id="569365.A0A0D2D7A8"/>
<protein>
    <recommendedName>
        <fullName evidence="4">DUF2306 domain-containing protein</fullName>
    </recommendedName>
</protein>
<feature type="transmembrane region" description="Helical" evidence="1">
    <location>
        <begin position="149"/>
        <end position="169"/>
    </location>
</feature>
<feature type="transmembrane region" description="Helical" evidence="1">
    <location>
        <begin position="181"/>
        <end position="205"/>
    </location>
</feature>
<organism evidence="2 3">
    <name type="scientific">Cladophialophora immunda</name>
    <dbReference type="NCBI Taxonomy" id="569365"/>
    <lineage>
        <taxon>Eukaryota</taxon>
        <taxon>Fungi</taxon>
        <taxon>Dikarya</taxon>
        <taxon>Ascomycota</taxon>
        <taxon>Pezizomycotina</taxon>
        <taxon>Eurotiomycetes</taxon>
        <taxon>Chaetothyriomycetidae</taxon>
        <taxon>Chaetothyriales</taxon>
        <taxon>Herpotrichiellaceae</taxon>
        <taxon>Cladophialophora</taxon>
    </lineage>
</organism>
<keyword evidence="3" id="KW-1185">Reference proteome</keyword>
<dbReference type="Pfam" id="PF10067">
    <property type="entry name" value="DUF2306"/>
    <property type="match status" value="1"/>
</dbReference>
<dbReference type="InterPro" id="IPR018750">
    <property type="entry name" value="DUF2306_membrane"/>
</dbReference>
<evidence type="ECO:0000313" key="2">
    <source>
        <dbReference type="EMBL" id="KIW31599.1"/>
    </source>
</evidence>
<evidence type="ECO:0008006" key="4">
    <source>
        <dbReference type="Google" id="ProtNLM"/>
    </source>
</evidence>
<keyword evidence="1" id="KW-0472">Membrane</keyword>
<dbReference type="EMBL" id="KN847041">
    <property type="protein sequence ID" value="KIW31599.1"/>
    <property type="molecule type" value="Genomic_DNA"/>
</dbReference>
<evidence type="ECO:0000256" key="1">
    <source>
        <dbReference type="SAM" id="Phobius"/>
    </source>
</evidence>
<proteinExistence type="predicted"/>
<name>A0A0D2D7A8_9EURO</name>
<dbReference type="GeneID" id="27342423"/>
<dbReference type="AlphaFoldDB" id="A0A0D2D7A8"/>
<keyword evidence="1" id="KW-1133">Transmembrane helix</keyword>
<sequence>MATSSAVSVHMHIVSDGKERRQWRRLYSWLGFQKGYNVPLFVVFAAALLGFSLARLEYLDLDIFSNGASPGEWYWYQTGHYRVGLLIHLATVLPAGILVVFQFVPVIRQQAMLFHRINGHVIIILLLISNAGALMIARHAFGGELPTQAGVGVLVILTTIGLGMAYYNIQKLQVDQHRAWMLRTMFYLGAIITTRIIMLIAALTVSQIGSYNVIMTCGELSSIHGHNNLAGAYPDCVADSDVLGNKLKMIHADFFSGIEEETGASLRISFGMALWLAFFLHAVGIEVYLSMTPQEAQRLRMVSYVKQLKAGMSNPGSAGLVVEKFGDAEAWKPTGEVDIGDRDRMM</sequence>
<accession>A0A0D2D7A8</accession>
<feature type="transmembrane region" description="Helical" evidence="1">
    <location>
        <begin position="272"/>
        <end position="291"/>
    </location>
</feature>
<dbReference type="OrthoDB" id="193478at2759"/>
<feature type="transmembrane region" description="Helical" evidence="1">
    <location>
        <begin position="119"/>
        <end position="137"/>
    </location>
</feature>
<keyword evidence="1" id="KW-0812">Transmembrane</keyword>
<dbReference type="RefSeq" id="XP_016251815.1">
    <property type="nucleotide sequence ID" value="XM_016389913.1"/>
</dbReference>
<dbReference type="Proteomes" id="UP000054466">
    <property type="component" value="Unassembled WGS sequence"/>
</dbReference>